<gene>
    <name evidence="1" type="ORF">J5A65_13890</name>
</gene>
<evidence type="ECO:0000313" key="1">
    <source>
        <dbReference type="EMBL" id="QUC07983.1"/>
    </source>
</evidence>
<protein>
    <submittedName>
        <fullName evidence="1">Uncharacterized protein</fullName>
    </submittedName>
</protein>
<accession>A0ABX7Y520</accession>
<keyword evidence="2" id="KW-1185">Reference proteome</keyword>
<dbReference type="RefSeq" id="WP_212323353.1">
    <property type="nucleotide sequence ID" value="NZ_AP024463.1"/>
</dbReference>
<name>A0ABX7Y520_9ACTN</name>
<organism evidence="1 2">
    <name type="scientific">Arachnia rubra</name>
    <dbReference type="NCBI Taxonomy" id="1547448"/>
    <lineage>
        <taxon>Bacteria</taxon>
        <taxon>Bacillati</taxon>
        <taxon>Actinomycetota</taxon>
        <taxon>Actinomycetes</taxon>
        <taxon>Propionibacteriales</taxon>
        <taxon>Propionibacteriaceae</taxon>
        <taxon>Arachnia</taxon>
    </lineage>
</organism>
<proteinExistence type="predicted"/>
<reference evidence="1 2" key="1">
    <citation type="submission" date="2021-03" db="EMBL/GenBank/DDBJ databases">
        <title>Human Oral Microbial Genomes.</title>
        <authorList>
            <person name="Johnston C.D."/>
            <person name="Chen T."/>
            <person name="Dewhirst F.E."/>
        </authorList>
    </citation>
    <scope>NUCLEOTIDE SEQUENCE [LARGE SCALE GENOMIC DNA]</scope>
    <source>
        <strain evidence="1 2">DSMZ 100122</strain>
    </source>
</reference>
<sequence>MNTRQAAAIDVFRDLGWVGTTAEQWPVLPIGTAEQRRIARDGLKSGDWMEYNREQRHFESPFPDDVDRAALLAFAIRCGIPARRAVRLRWFGSFDNDLLVALLTERGAKFAADYIDRESSGHDIAYVTMTPSHGDAWVQLVRDLELEPPCQLGYAVAWTTLALQACRGEGDPEPFTAEAEEHLSLAVEVHLPPHGALGDLLRLDLLPRERRLELCLAGLESAPRPSDRADWGCLLLDLAVTDDELRARADLLLGALASGEGPLLEGLGTRCVAVLGDEYLPDLLVIAGAARTKKAAKALLSALASRPRPAETTELESLLTDLLVRDADIAKATQRLCEAWGITPQAPEPETALLPWQPVPPTWQVPAFDPGPATAERLTELAAALGSFEDSLLAEQFVATLHAVVRRDPEEARLALAGVGDRYRLGLDVYAEWQRSLVRTSDNVADVRARDLGPRLAEVPAIVSLPSHDDLTIDPEDLLARLRQFDEAGIAVPAGDLYWALLRVDTSDITKDLISRARTIQAAVRFADGSVLTRGAHTPSGPGDQLTAGDALAQLLEHPLVDLWDDDRDHFIRADLAGQPGMAGWPAGMELCQGGAHYLLPGFPDFLIQAFYYPGGAESAVQTARCRRPLPCRAVVNLLSVAVHGEDRARAFQAAIDAWERGLLLPERFQPGALPDRLAAWATTVEDLAEAGMLALSWRVLDALLALAAASSRLPAGAKELVVAMSHLTDSVLAAVASGDAPAAALEQPGLRAVAGRSGGSEAVKLARELAGKLPSANTTVPAGTTIQPWRYEDVWRGDPRWEPVDDGLTVEVMEVSASDRSVMLDLIAGDGTRYVTVSGWTYGLRDERQHGCELAGTETRVWLWWDPEEKKLRVTGEREDKPRTDGPLSSGLTAVALASGYGPEGDYHLRDFLCDGALAPAAVASAVVPLLSQPRLATALLRGVEKNPRHCGVLWPIVTEAIAYAGAQDVPPRWTPRALALGLQIALVLQEAARRGKVAECPWTGLAELTKAKGVMGTRARELLAVVG</sequence>
<dbReference type="EMBL" id="CP072384">
    <property type="protein sequence ID" value="QUC07983.1"/>
    <property type="molecule type" value="Genomic_DNA"/>
</dbReference>
<dbReference type="Proteomes" id="UP000678513">
    <property type="component" value="Chromosome"/>
</dbReference>
<evidence type="ECO:0000313" key="2">
    <source>
        <dbReference type="Proteomes" id="UP000678513"/>
    </source>
</evidence>